<dbReference type="OMA" id="YMQRESI"/>
<keyword evidence="5" id="KW-0653">Protein transport</keyword>
<accession>H9B948</accession>
<dbReference type="GO" id="GO:0005789">
    <property type="term" value="C:endoplasmic reticulum membrane"/>
    <property type="evidence" value="ECO:0007669"/>
    <property type="project" value="TreeGrafter"/>
</dbReference>
<keyword evidence="6" id="KW-1133">Transmembrane helix</keyword>
<dbReference type="Pfam" id="PF12352">
    <property type="entry name" value="V-SNARE_C"/>
    <property type="match status" value="1"/>
</dbReference>
<evidence type="ECO:0000313" key="11">
    <source>
        <dbReference type="EMBL" id="CDJ41079.1"/>
    </source>
</evidence>
<reference evidence="10" key="1">
    <citation type="journal article" date="2012" name="BMC Genomics">
        <title>Characterisation of full-length cDNA sequences provides insights into the Eimeria tenella transcriptome.</title>
        <authorList>
            <person name="Amiruddin N."/>
            <person name="Lee X.W."/>
            <person name="Blake D.P."/>
            <person name="Suzuki Y."/>
            <person name="Tay Y.L."/>
            <person name="Lim L.S."/>
            <person name="Tomley F.M."/>
            <person name="Watanabe J."/>
            <person name="Sugimoto C."/>
            <person name="Wan K.L."/>
        </authorList>
    </citation>
    <scope>NUCLEOTIDE SEQUENCE</scope>
    <source>
        <strain evidence="10">Houghton</strain>
    </source>
</reference>
<evidence type="ECO:0000256" key="7">
    <source>
        <dbReference type="ARBA" id="ARBA00023054"/>
    </source>
</evidence>
<reference evidence="11" key="2">
    <citation type="submission" date="2013-10" db="EMBL/GenBank/DDBJ databases">
        <title>Genomic analysis of the causative agents of coccidiosis in chickens.</title>
        <authorList>
            <person name="Reid A.J."/>
            <person name="Blake D."/>
            <person name="Billington K."/>
            <person name="Browne H."/>
            <person name="Dunn M."/>
            <person name="Hung S."/>
            <person name="Kawahara F."/>
            <person name="Miranda-Saavedra D."/>
            <person name="Mourier T."/>
            <person name="Nagra H."/>
            <person name="Otto T.D."/>
            <person name="Rawlings N."/>
            <person name="Sanchez A."/>
            <person name="Sanders M."/>
            <person name="Subramaniam C."/>
            <person name="Tay Y."/>
            <person name="Dear P."/>
            <person name="Doerig C."/>
            <person name="Gruber A."/>
            <person name="Parkinson J."/>
            <person name="Shirley M."/>
            <person name="Wan K.L."/>
            <person name="Berriman M."/>
            <person name="Tomley F."/>
            <person name="Pain A."/>
        </authorList>
    </citation>
    <scope>NUCLEOTIDE SEQUENCE [LARGE SCALE GENOMIC DNA]</scope>
    <source>
        <strain evidence="11">Houghton</strain>
    </source>
</reference>
<dbReference type="Gene3D" id="1.20.58.400">
    <property type="entry name" value="t-snare proteins"/>
    <property type="match status" value="1"/>
</dbReference>
<dbReference type="InterPro" id="IPR038407">
    <property type="entry name" value="v-SNARE_N_sf"/>
</dbReference>
<keyword evidence="8" id="KW-0472">Membrane</keyword>
<reference evidence="11" key="3">
    <citation type="submission" date="2013-10" db="EMBL/GenBank/DDBJ databases">
        <authorList>
            <person name="Aslett M."/>
        </authorList>
    </citation>
    <scope>NUCLEOTIDE SEQUENCE [LARGE SCALE GENOMIC DNA]</scope>
    <source>
        <strain evidence="11">Houghton</strain>
    </source>
</reference>
<evidence type="ECO:0000313" key="10">
    <source>
        <dbReference type="EMBL" id="AET50508.1"/>
    </source>
</evidence>
<evidence type="ECO:0000256" key="2">
    <source>
        <dbReference type="ARBA" id="ARBA00006108"/>
    </source>
</evidence>
<dbReference type="Proteomes" id="UP000030747">
    <property type="component" value="Unassembled WGS sequence"/>
</dbReference>
<comment type="subcellular location">
    <subcellularLocation>
        <location evidence="1">Membrane</location>
        <topology evidence="1">Single-pass type IV membrane protein</topology>
    </subcellularLocation>
</comment>
<evidence type="ECO:0000256" key="4">
    <source>
        <dbReference type="ARBA" id="ARBA00022692"/>
    </source>
</evidence>
<dbReference type="GO" id="GO:0006906">
    <property type="term" value="P:vesicle fusion"/>
    <property type="evidence" value="ECO:0007669"/>
    <property type="project" value="TreeGrafter"/>
</dbReference>
<dbReference type="PANTHER" id="PTHR21230:SF26">
    <property type="entry name" value="VESICLE TRANSPORT THROUGH INTERACTION WITH T-SNARES HOMOLOG 1A"/>
    <property type="match status" value="1"/>
</dbReference>
<feature type="domain" description="Vesicle transport v-SNARE N-terminal" evidence="9">
    <location>
        <begin position="1"/>
        <end position="82"/>
    </location>
</feature>
<keyword evidence="7" id="KW-0175">Coiled coil</keyword>
<evidence type="ECO:0000313" key="12">
    <source>
        <dbReference type="Proteomes" id="UP000030747"/>
    </source>
</evidence>
<proteinExistence type="evidence at transcript level"/>
<dbReference type="Gene3D" id="1.20.5.110">
    <property type="match status" value="1"/>
</dbReference>
<organism evidence="10">
    <name type="scientific">Eimeria tenella</name>
    <name type="common">Coccidian parasite</name>
    <dbReference type="NCBI Taxonomy" id="5802"/>
    <lineage>
        <taxon>Eukaryota</taxon>
        <taxon>Sar</taxon>
        <taxon>Alveolata</taxon>
        <taxon>Apicomplexa</taxon>
        <taxon>Conoidasida</taxon>
        <taxon>Coccidia</taxon>
        <taxon>Eucoccidiorida</taxon>
        <taxon>Eimeriorina</taxon>
        <taxon>Eimeriidae</taxon>
        <taxon>Eimeria</taxon>
    </lineage>
</organism>
<evidence type="ECO:0000256" key="6">
    <source>
        <dbReference type="ARBA" id="ARBA00022989"/>
    </source>
</evidence>
<name>H9B948_EIMTE</name>
<keyword evidence="12" id="KW-1185">Reference proteome</keyword>
<dbReference type="PANTHER" id="PTHR21230">
    <property type="entry name" value="VESICLE TRANSPORT V-SNARE PROTEIN VTI1-RELATED"/>
    <property type="match status" value="1"/>
</dbReference>
<keyword evidence="4" id="KW-0812">Transmembrane</keyword>
<dbReference type="FunFam" id="1.20.5.110:FF:000002">
    <property type="entry name" value="Vesicle transport through interaction with t-SNAREsB"/>
    <property type="match status" value="1"/>
</dbReference>
<dbReference type="Pfam" id="PF05008">
    <property type="entry name" value="V-SNARE"/>
    <property type="match status" value="1"/>
</dbReference>
<dbReference type="SUPFAM" id="SSF47661">
    <property type="entry name" value="t-snare proteins"/>
    <property type="match status" value="1"/>
</dbReference>
<dbReference type="GO" id="GO:0005794">
    <property type="term" value="C:Golgi apparatus"/>
    <property type="evidence" value="ECO:0007669"/>
    <property type="project" value="TreeGrafter"/>
</dbReference>
<evidence type="ECO:0000259" key="9">
    <source>
        <dbReference type="Pfam" id="PF05008"/>
    </source>
</evidence>
<dbReference type="CDD" id="cd15862">
    <property type="entry name" value="SNARE_Vti1"/>
    <property type="match status" value="1"/>
</dbReference>
<evidence type="ECO:0000256" key="8">
    <source>
        <dbReference type="ARBA" id="ARBA00023136"/>
    </source>
</evidence>
<dbReference type="AlphaFoldDB" id="H9B948"/>
<evidence type="ECO:0000256" key="1">
    <source>
        <dbReference type="ARBA" id="ARBA00004211"/>
    </source>
</evidence>
<dbReference type="GeneID" id="25252924"/>
<dbReference type="GO" id="GO:0006886">
    <property type="term" value="P:intracellular protein transport"/>
    <property type="evidence" value="ECO:0007669"/>
    <property type="project" value="InterPro"/>
</dbReference>
<gene>
    <name evidence="11" type="ORF">ETH_00018955</name>
</gene>
<dbReference type="InterPro" id="IPR007705">
    <property type="entry name" value="Vesicle_trsprt_v-SNARE_N"/>
</dbReference>
<dbReference type="OrthoDB" id="430637at2759"/>
<evidence type="ECO:0000256" key="5">
    <source>
        <dbReference type="ARBA" id="ARBA00022927"/>
    </source>
</evidence>
<dbReference type="RefSeq" id="XP_013231829.1">
    <property type="nucleotide sequence ID" value="XM_013376375.1"/>
</dbReference>
<dbReference type="EMBL" id="HG675479">
    <property type="protein sequence ID" value="CDJ41079.1"/>
    <property type="molecule type" value="Genomic_DNA"/>
</dbReference>
<protein>
    <recommendedName>
        <fullName evidence="9">Vesicle transport v-SNARE N-terminal domain-containing protein</fullName>
    </recommendedName>
</protein>
<dbReference type="GO" id="GO:0000149">
    <property type="term" value="F:SNARE binding"/>
    <property type="evidence" value="ECO:0007669"/>
    <property type="project" value="TreeGrafter"/>
</dbReference>
<dbReference type="GO" id="GO:0012507">
    <property type="term" value="C:ER to Golgi transport vesicle membrane"/>
    <property type="evidence" value="ECO:0007669"/>
    <property type="project" value="TreeGrafter"/>
</dbReference>
<keyword evidence="3" id="KW-0813">Transport</keyword>
<dbReference type="VEuPathDB" id="ToxoDB:ETH2_1547800"/>
<evidence type="ECO:0000256" key="3">
    <source>
        <dbReference type="ARBA" id="ARBA00022448"/>
    </source>
</evidence>
<dbReference type="GO" id="GO:0005484">
    <property type="term" value="F:SNAP receptor activity"/>
    <property type="evidence" value="ECO:0007669"/>
    <property type="project" value="TreeGrafter"/>
</dbReference>
<dbReference type="InterPro" id="IPR010989">
    <property type="entry name" value="SNARE"/>
</dbReference>
<dbReference type="SUPFAM" id="SSF58038">
    <property type="entry name" value="SNARE fusion complex"/>
    <property type="match status" value="1"/>
</dbReference>
<sequence length="177" mass="19814">MLNEYVTEFNSLRAEVESMLDDHESGRDTSRMPVLAQSKLSEIKDCLGAFEMELRSMSLAQRNCHLSQLQTCRNEFASLERRCLLAASGASKAPTTTEGRQCDHTLERLKNANVQLASTRKLAEETEEVGANILCNLYMQRESIQRAKGHAEQTDASLSESRSLISKMGKWWSGLIG</sequence>
<dbReference type="GO" id="GO:0031201">
    <property type="term" value="C:SNARE complex"/>
    <property type="evidence" value="ECO:0007669"/>
    <property type="project" value="TreeGrafter"/>
</dbReference>
<comment type="similarity">
    <text evidence="2">Belongs to the VTI1 family.</text>
</comment>
<dbReference type="EMBL" id="JN987285">
    <property type="protein sequence ID" value="AET50508.1"/>
    <property type="molecule type" value="mRNA"/>
</dbReference>
<dbReference type="GO" id="GO:0031902">
    <property type="term" value="C:late endosome membrane"/>
    <property type="evidence" value="ECO:0007669"/>
    <property type="project" value="TreeGrafter"/>
</dbReference>
<dbReference type="VEuPathDB" id="ToxoDB:ETH_00018955"/>